<evidence type="ECO:0000313" key="1">
    <source>
        <dbReference type="EMBL" id="TLS36518.1"/>
    </source>
</evidence>
<keyword evidence="2" id="KW-1185">Reference proteome</keyword>
<dbReference type="Proteomes" id="UP000308230">
    <property type="component" value="Unassembled WGS sequence"/>
</dbReference>
<name>A0A5R9F4E9_9BACL</name>
<comment type="caution">
    <text evidence="1">The sequence shown here is derived from an EMBL/GenBank/DDBJ whole genome shotgun (WGS) entry which is preliminary data.</text>
</comment>
<reference evidence="1 2" key="1">
    <citation type="submission" date="2019-04" db="EMBL/GenBank/DDBJ databases">
        <title>Bacillus caeni sp. nov., a bacterium isolated from mangrove sediment.</title>
        <authorList>
            <person name="Huang H."/>
            <person name="Mo K."/>
            <person name="Hu Y."/>
        </authorList>
    </citation>
    <scope>NUCLEOTIDE SEQUENCE [LARGE SCALE GENOMIC DNA]</scope>
    <source>
        <strain evidence="1 2">HB172195</strain>
    </source>
</reference>
<gene>
    <name evidence="1" type="ORF">FCL54_14995</name>
</gene>
<organism evidence="1 2">
    <name type="scientific">Exobacillus caeni</name>
    <dbReference type="NCBI Taxonomy" id="2574798"/>
    <lineage>
        <taxon>Bacteria</taxon>
        <taxon>Bacillati</taxon>
        <taxon>Bacillota</taxon>
        <taxon>Bacilli</taxon>
        <taxon>Bacillales</taxon>
        <taxon>Guptibacillaceae</taxon>
        <taxon>Exobacillus</taxon>
    </lineage>
</organism>
<dbReference type="AlphaFoldDB" id="A0A5R9F4E9"/>
<proteinExistence type="predicted"/>
<accession>A0A5R9F4E9</accession>
<dbReference type="OrthoDB" id="3035462at2"/>
<dbReference type="RefSeq" id="WP_138127553.1">
    <property type="nucleotide sequence ID" value="NZ_SWLG01000010.1"/>
</dbReference>
<sequence>MVSKLNRLYEIETDLNRLQKAINDNEKTFLPLMRELFPVTFMQKYTKFSSIDSFLEESPWDFSSKEAFEDLADHYWDEFINENTDFNSWEEMMTVGLNKWLNKKAEHLTFLIKES</sequence>
<dbReference type="EMBL" id="SWLG01000010">
    <property type="protein sequence ID" value="TLS36518.1"/>
    <property type="molecule type" value="Genomic_DNA"/>
</dbReference>
<evidence type="ECO:0000313" key="2">
    <source>
        <dbReference type="Proteomes" id="UP000308230"/>
    </source>
</evidence>
<protein>
    <submittedName>
        <fullName evidence="1">Uncharacterized protein</fullName>
    </submittedName>
</protein>